<organism evidence="3 4">
    <name type="scientific">Trapa incisa</name>
    <dbReference type="NCBI Taxonomy" id="236973"/>
    <lineage>
        <taxon>Eukaryota</taxon>
        <taxon>Viridiplantae</taxon>
        <taxon>Streptophyta</taxon>
        <taxon>Embryophyta</taxon>
        <taxon>Tracheophyta</taxon>
        <taxon>Spermatophyta</taxon>
        <taxon>Magnoliopsida</taxon>
        <taxon>eudicotyledons</taxon>
        <taxon>Gunneridae</taxon>
        <taxon>Pentapetalae</taxon>
        <taxon>rosids</taxon>
        <taxon>malvids</taxon>
        <taxon>Myrtales</taxon>
        <taxon>Lythraceae</taxon>
        <taxon>Trapa</taxon>
    </lineage>
</organism>
<keyword evidence="4" id="KW-1185">Reference proteome</keyword>
<feature type="region of interest" description="Disordered" evidence="1">
    <location>
        <begin position="178"/>
        <end position="206"/>
    </location>
</feature>
<gene>
    <name evidence="3" type="ORF">SAY87_001342</name>
</gene>
<sequence length="318" mass="36544">MGTAPILKGLKSTRKHIKSNGSNRLGGPPRRRRKAYGGDNSCEAEKVEKEFTEKMSSIKDVGLNAGNWVNKEEEITELAISEKNQKGSTKELILACEKDENLESPLDSELDTSEDSFKSSFGRRKFKGLWHMIYQHMEELQQTDAIKLLQEAISKILEQIRDQTLMLKSAGKNINVNKIGSVEDHSDNHKKKKEEDLEEEKAEAQKVPGVEEKVRVHANLGGRLNQLPSKRWSNLKKYIPMKRFIKAMEKTKSFSQMIQRYPSSEVSYNTEKVNLRYHTIGEKKSANEWMLDHALQVISKLDPAQKREWLSLLKHLRQ</sequence>
<proteinExistence type="predicted"/>
<dbReference type="PANTHER" id="PTHR33923">
    <property type="entry name" value="CALMODULIN-BINDING PROTEIN-RELATED"/>
    <property type="match status" value="1"/>
</dbReference>
<reference evidence="3 4" key="1">
    <citation type="journal article" date="2023" name="Hortic Res">
        <title>Pangenome of water caltrop reveals structural variations and asymmetric subgenome divergence after allopolyploidization.</title>
        <authorList>
            <person name="Zhang X."/>
            <person name="Chen Y."/>
            <person name="Wang L."/>
            <person name="Yuan Y."/>
            <person name="Fang M."/>
            <person name="Shi L."/>
            <person name="Lu R."/>
            <person name="Comes H.P."/>
            <person name="Ma Y."/>
            <person name="Chen Y."/>
            <person name="Huang G."/>
            <person name="Zhou Y."/>
            <person name="Zheng Z."/>
            <person name="Qiu Y."/>
        </authorList>
    </citation>
    <scope>NUCLEOTIDE SEQUENCE [LARGE SCALE GENOMIC DNA]</scope>
    <source>
        <tissue evidence="3">Roots</tissue>
    </source>
</reference>
<evidence type="ECO:0000259" key="2">
    <source>
        <dbReference type="SMART" id="SM01054"/>
    </source>
</evidence>
<dbReference type="SMART" id="SM01054">
    <property type="entry name" value="CaM_binding"/>
    <property type="match status" value="1"/>
</dbReference>
<dbReference type="Proteomes" id="UP001345219">
    <property type="component" value="Chromosome 1"/>
</dbReference>
<dbReference type="InterPro" id="IPR012417">
    <property type="entry name" value="CaM-bd_dom_pln"/>
</dbReference>
<accession>A0AAN7GGN1</accession>
<comment type="caution">
    <text evidence="3">The sequence shown here is derived from an EMBL/GenBank/DDBJ whole genome shotgun (WGS) entry which is preliminary data.</text>
</comment>
<dbReference type="PANTHER" id="PTHR33923:SF3">
    <property type="entry name" value="CALMODULIN BINDING PROTEIN PICBP"/>
    <property type="match status" value="1"/>
</dbReference>
<dbReference type="EMBL" id="JAXIOK010000023">
    <property type="protein sequence ID" value="KAK4743341.1"/>
    <property type="molecule type" value="Genomic_DNA"/>
</dbReference>
<dbReference type="AlphaFoldDB" id="A0AAN7GGN1"/>
<dbReference type="GO" id="GO:0005516">
    <property type="term" value="F:calmodulin binding"/>
    <property type="evidence" value="ECO:0007669"/>
    <property type="project" value="InterPro"/>
</dbReference>
<evidence type="ECO:0000256" key="1">
    <source>
        <dbReference type="SAM" id="MobiDB-lite"/>
    </source>
</evidence>
<feature type="region of interest" description="Disordered" evidence="1">
    <location>
        <begin position="1"/>
        <end position="42"/>
    </location>
</feature>
<protein>
    <recommendedName>
        <fullName evidence="2">Calmodulin-binding domain-containing protein</fullName>
    </recommendedName>
</protein>
<evidence type="ECO:0000313" key="3">
    <source>
        <dbReference type="EMBL" id="KAK4743341.1"/>
    </source>
</evidence>
<feature type="domain" description="Calmodulin-binding" evidence="2">
    <location>
        <begin position="203"/>
        <end position="312"/>
    </location>
</feature>
<name>A0AAN7GGN1_9MYRT</name>
<dbReference type="InterPro" id="IPR044681">
    <property type="entry name" value="PICBP-like"/>
</dbReference>
<dbReference type="Pfam" id="PF07839">
    <property type="entry name" value="CaM_binding"/>
    <property type="match status" value="1"/>
</dbReference>
<evidence type="ECO:0000313" key="4">
    <source>
        <dbReference type="Proteomes" id="UP001345219"/>
    </source>
</evidence>